<feature type="domain" description="RRM" evidence="4">
    <location>
        <begin position="241"/>
        <end position="313"/>
    </location>
</feature>
<evidence type="ECO:0000313" key="6">
    <source>
        <dbReference type="EMBL" id="CAL4803931.1"/>
    </source>
</evidence>
<sequence>MHGIGPQEKRSQNFDFSFLPPLPEPRVATKFGPNHFLYDTPMNKPRSLRSLLGGGDVNMWMTNDESLRHLEESELWTLRSLRQPDPRIEKVLHAVALLRGQSTRILSGDPVARWGSLLQVLRSPTLRTELLLFDARSVPLDTAKIVLASLESMQANDVRRANPGAAALFEWALGVARLRCSGSAEQEALDFVPLRPREADLSPLPKLGGSSRMARLKGHGGSRRCKSSGFDRSRWHYDIGHRVCVTGLGQKANKRQLQAAFGDFGHIIKIETPLNGTAVYISFKDKRDAEDAVKYMDGEKIDGQKVNVSRAEGRPPIRPKKEGEPKKDEKNEKSERGSERGEKGKEDGKDGERTSRRRTELRGRKGFPSKVLNKTCFSFFPQLSYSCFLTFF</sequence>
<evidence type="ECO:0000256" key="2">
    <source>
        <dbReference type="PROSITE-ProRule" id="PRU00176"/>
    </source>
</evidence>
<dbReference type="Gene3D" id="3.30.70.330">
    <property type="match status" value="1"/>
</dbReference>
<gene>
    <name evidence="5" type="ORF">C1SCF055_LOCUS41345</name>
</gene>
<dbReference type="EMBL" id="CAMXCT030006594">
    <property type="protein sequence ID" value="CAL4803931.1"/>
    <property type="molecule type" value="Genomic_DNA"/>
</dbReference>
<dbReference type="OrthoDB" id="478265at2759"/>
<comment type="caution">
    <text evidence="5">The sequence shown here is derived from an EMBL/GenBank/DDBJ whole genome shotgun (WGS) entry which is preliminary data.</text>
</comment>
<dbReference type="GO" id="GO:0000398">
    <property type="term" value="P:mRNA splicing, via spliceosome"/>
    <property type="evidence" value="ECO:0007669"/>
    <property type="project" value="TreeGrafter"/>
</dbReference>
<evidence type="ECO:0000256" key="1">
    <source>
        <dbReference type="ARBA" id="ARBA00022884"/>
    </source>
</evidence>
<dbReference type="SUPFAM" id="SSF54928">
    <property type="entry name" value="RNA-binding domain, RBD"/>
    <property type="match status" value="1"/>
</dbReference>
<dbReference type="InterPro" id="IPR035979">
    <property type="entry name" value="RBD_domain_sf"/>
</dbReference>
<organism evidence="5">
    <name type="scientific">Cladocopium goreaui</name>
    <dbReference type="NCBI Taxonomy" id="2562237"/>
    <lineage>
        <taxon>Eukaryota</taxon>
        <taxon>Sar</taxon>
        <taxon>Alveolata</taxon>
        <taxon>Dinophyceae</taxon>
        <taxon>Suessiales</taxon>
        <taxon>Symbiodiniaceae</taxon>
        <taxon>Cladocopium</taxon>
    </lineage>
</organism>
<dbReference type="AlphaFoldDB" id="A0A9P1GLS7"/>
<name>A0A9P1GLS7_9DINO</name>
<evidence type="ECO:0000256" key="3">
    <source>
        <dbReference type="SAM" id="MobiDB-lite"/>
    </source>
</evidence>
<dbReference type="SMART" id="SM00360">
    <property type="entry name" value="RRM"/>
    <property type="match status" value="1"/>
</dbReference>
<dbReference type="PROSITE" id="PS50102">
    <property type="entry name" value="RRM"/>
    <property type="match status" value="1"/>
</dbReference>
<protein>
    <recommendedName>
        <fullName evidence="4">RRM domain-containing protein</fullName>
    </recommendedName>
</protein>
<evidence type="ECO:0000259" key="4">
    <source>
        <dbReference type="PROSITE" id="PS50102"/>
    </source>
</evidence>
<dbReference type="PANTHER" id="PTHR15481:SF0">
    <property type="entry name" value="LD23870P-RELATED"/>
    <property type="match status" value="1"/>
</dbReference>
<dbReference type="InterPro" id="IPR000504">
    <property type="entry name" value="RRM_dom"/>
</dbReference>
<reference evidence="6 7" key="2">
    <citation type="submission" date="2024-05" db="EMBL/GenBank/DDBJ databases">
        <authorList>
            <person name="Chen Y."/>
            <person name="Shah S."/>
            <person name="Dougan E. K."/>
            <person name="Thang M."/>
            <person name="Chan C."/>
        </authorList>
    </citation>
    <scope>NUCLEOTIDE SEQUENCE [LARGE SCALE GENOMIC DNA]</scope>
</reference>
<reference evidence="5" key="1">
    <citation type="submission" date="2022-10" db="EMBL/GenBank/DDBJ databases">
        <authorList>
            <person name="Chen Y."/>
            <person name="Dougan E. K."/>
            <person name="Chan C."/>
            <person name="Rhodes N."/>
            <person name="Thang M."/>
        </authorList>
    </citation>
    <scope>NUCLEOTIDE SEQUENCE</scope>
</reference>
<keyword evidence="1 2" id="KW-0694">RNA-binding</keyword>
<evidence type="ECO:0000313" key="5">
    <source>
        <dbReference type="EMBL" id="CAI4016619.1"/>
    </source>
</evidence>
<proteinExistence type="predicted"/>
<dbReference type="Pfam" id="PF00076">
    <property type="entry name" value="RRM_1"/>
    <property type="match status" value="1"/>
</dbReference>
<dbReference type="GO" id="GO:0005737">
    <property type="term" value="C:cytoplasm"/>
    <property type="evidence" value="ECO:0007669"/>
    <property type="project" value="TreeGrafter"/>
</dbReference>
<accession>A0A9P1GLS7</accession>
<dbReference type="GO" id="GO:0005654">
    <property type="term" value="C:nucleoplasm"/>
    <property type="evidence" value="ECO:0007669"/>
    <property type="project" value="TreeGrafter"/>
</dbReference>
<dbReference type="GO" id="GO:0003723">
    <property type="term" value="F:RNA binding"/>
    <property type="evidence" value="ECO:0007669"/>
    <property type="project" value="UniProtKB-UniRule"/>
</dbReference>
<feature type="compositionally biased region" description="Basic and acidic residues" evidence="3">
    <location>
        <begin position="311"/>
        <end position="363"/>
    </location>
</feature>
<evidence type="ECO:0000313" key="7">
    <source>
        <dbReference type="Proteomes" id="UP001152797"/>
    </source>
</evidence>
<dbReference type="EMBL" id="CAMXCT020006594">
    <property type="protein sequence ID" value="CAL1169994.1"/>
    <property type="molecule type" value="Genomic_DNA"/>
</dbReference>
<keyword evidence="7" id="KW-1185">Reference proteome</keyword>
<dbReference type="EMBL" id="CAMXCT010006594">
    <property type="protein sequence ID" value="CAI4016619.1"/>
    <property type="molecule type" value="Genomic_DNA"/>
</dbReference>
<dbReference type="Proteomes" id="UP001152797">
    <property type="component" value="Unassembled WGS sequence"/>
</dbReference>
<feature type="region of interest" description="Disordered" evidence="3">
    <location>
        <begin position="304"/>
        <end position="365"/>
    </location>
</feature>
<dbReference type="GO" id="GO:0061574">
    <property type="term" value="C:ASAP complex"/>
    <property type="evidence" value="ECO:0007669"/>
    <property type="project" value="TreeGrafter"/>
</dbReference>
<dbReference type="Gene3D" id="1.20.920.60">
    <property type="match status" value="1"/>
</dbReference>
<dbReference type="PANTHER" id="PTHR15481">
    <property type="entry name" value="RIBONUCLEIC ACID BINDING PROTEIN S1"/>
    <property type="match status" value="1"/>
</dbReference>
<dbReference type="InterPro" id="IPR012677">
    <property type="entry name" value="Nucleotide-bd_a/b_plait_sf"/>
</dbReference>